<name>A0A7S2MH04_9EUKA</name>
<evidence type="ECO:0000313" key="1">
    <source>
        <dbReference type="EMBL" id="CAD9482991.1"/>
    </source>
</evidence>
<gene>
    <name evidence="1" type="ORF">CBRE1094_LOCUS25463</name>
</gene>
<reference evidence="1" key="1">
    <citation type="submission" date="2021-01" db="EMBL/GenBank/DDBJ databases">
        <authorList>
            <person name="Corre E."/>
            <person name="Pelletier E."/>
            <person name="Niang G."/>
            <person name="Scheremetjew M."/>
            <person name="Finn R."/>
            <person name="Kale V."/>
            <person name="Holt S."/>
            <person name="Cochrane G."/>
            <person name="Meng A."/>
            <person name="Brown T."/>
            <person name="Cohen L."/>
        </authorList>
    </citation>
    <scope>NUCLEOTIDE SEQUENCE</scope>
    <source>
        <strain evidence="1">UTEX LB 985</strain>
    </source>
</reference>
<sequence>MALNHAPKPAPRTSHHSMARARNTSGFFGYLSSFFSTAEDKLSSDLQSATGYHRARCGISGDASAVWSSVSAETCAYHSRARSFAGFMYNAHQRRCHGYQMVRDLSRGNDRARVECVGKAAVYHWETYLLDRNAGA</sequence>
<proteinExistence type="predicted"/>
<organism evidence="1">
    <name type="scientific">Haptolina brevifila</name>
    <dbReference type="NCBI Taxonomy" id="156173"/>
    <lineage>
        <taxon>Eukaryota</taxon>
        <taxon>Haptista</taxon>
        <taxon>Haptophyta</taxon>
        <taxon>Prymnesiophyceae</taxon>
        <taxon>Prymnesiales</taxon>
        <taxon>Prymnesiaceae</taxon>
        <taxon>Haptolina</taxon>
    </lineage>
</organism>
<dbReference type="EMBL" id="HBGU01046742">
    <property type="protein sequence ID" value="CAD9482991.1"/>
    <property type="molecule type" value="Transcribed_RNA"/>
</dbReference>
<accession>A0A7S2MH04</accession>
<protein>
    <submittedName>
        <fullName evidence="1">Uncharacterized protein</fullName>
    </submittedName>
</protein>
<dbReference type="AlphaFoldDB" id="A0A7S2MH04"/>